<feature type="transmembrane region" description="Helical" evidence="2">
    <location>
        <begin position="311"/>
        <end position="330"/>
    </location>
</feature>
<feature type="transmembrane region" description="Helical" evidence="2">
    <location>
        <begin position="70"/>
        <end position="91"/>
    </location>
</feature>
<keyword evidence="2" id="KW-0472">Membrane</keyword>
<feature type="transmembrane region" description="Helical" evidence="2">
    <location>
        <begin position="97"/>
        <end position="116"/>
    </location>
</feature>
<dbReference type="InterPro" id="IPR036259">
    <property type="entry name" value="MFS_trans_sf"/>
</dbReference>
<dbReference type="SUPFAM" id="SSF103473">
    <property type="entry name" value="MFS general substrate transporter"/>
    <property type="match status" value="1"/>
</dbReference>
<organism evidence="3">
    <name type="scientific">Lutzomyia longipalpis</name>
    <name type="common">Sand fly</name>
    <dbReference type="NCBI Taxonomy" id="7200"/>
    <lineage>
        <taxon>Eukaryota</taxon>
        <taxon>Metazoa</taxon>
        <taxon>Ecdysozoa</taxon>
        <taxon>Arthropoda</taxon>
        <taxon>Hexapoda</taxon>
        <taxon>Insecta</taxon>
        <taxon>Pterygota</taxon>
        <taxon>Neoptera</taxon>
        <taxon>Endopterygota</taxon>
        <taxon>Diptera</taxon>
        <taxon>Nematocera</taxon>
        <taxon>Psychodoidea</taxon>
        <taxon>Psychodidae</taxon>
        <taxon>Lutzomyia</taxon>
        <taxon>Lutzomyia</taxon>
    </lineage>
</organism>
<feature type="transmembrane region" description="Helical" evidence="2">
    <location>
        <begin position="247"/>
        <end position="273"/>
    </location>
</feature>
<proteinExistence type="predicted"/>
<sequence length="561" mass="63304">MTMEILPELFVCLMFYSCGAWMALNVLVDQSIYDTEMLLPEFVGIICACFIGVLLMGSRAHRKKIVFVHFYILACGTALLMICGVLCIIDQPRPIPAIYLGAVGHGIVYIAGLSYIHFRAAGRRSFRLALCHVVYIVGYATTVHGHFIYGPLGWMYTGGSFVLYSASSGLLFFLINELLHGLGVYDYKKCLDSELHLANEKKDNFRDALIPETDRRSTDTNYWATRLNVPPIVFTPTKKMRLQQQNILTLGLIFSKITNALVFLEIFIGFAFLTSSFIGSNIGFIHLYFLLGGIIFGCVISLTVNAKHLHIVYTMALTICLLTASVLYSVQHYDESGVFFWLFYFFLGFGYFLPDIGILDITNLQYTEGALASGYFIQYAIVALTRFGHWKYPENIPQSESLLWQYTGSFVGICLLLLIVIAILYPKTLNFSLLDIQWAILYKEDRWKAKNHEILAAGSTSVGPSLPRQVSRADSSEPVQHSQPPQQPDERPAFMRAQSAQSTLRSMPPRQPDDMPMFHNPWYPQKPPSINDPNPNGVDNLAYDYGSMKTRQIVPRINKIN</sequence>
<reference evidence="3" key="1">
    <citation type="journal article" date="2020" name="BMC">
        <title>Leishmania infection induces a limited differential gene expression in the sand fly midgut.</title>
        <authorList>
            <person name="Coutinho-Abreu I.V."/>
            <person name="Serafim T.D."/>
            <person name="Meneses C."/>
            <person name="Kamhawi S."/>
            <person name="Oliveira F."/>
            <person name="Valenzuela J.G."/>
        </authorList>
    </citation>
    <scope>NUCLEOTIDE SEQUENCE</scope>
    <source>
        <strain evidence="3">Jacobina</strain>
        <tissue evidence="3">Midgut</tissue>
    </source>
</reference>
<feature type="transmembrane region" description="Helical" evidence="2">
    <location>
        <begin position="366"/>
        <end position="384"/>
    </location>
</feature>
<feature type="transmembrane region" description="Helical" evidence="2">
    <location>
        <begin position="128"/>
        <end position="149"/>
    </location>
</feature>
<keyword evidence="2" id="KW-1133">Transmembrane helix</keyword>
<feature type="transmembrane region" description="Helical" evidence="2">
    <location>
        <begin position="404"/>
        <end position="425"/>
    </location>
</feature>
<dbReference type="VEuPathDB" id="VectorBase:LLONM1_010377"/>
<accession>A0A7G3ADZ9</accession>
<feature type="transmembrane region" description="Helical" evidence="2">
    <location>
        <begin position="9"/>
        <end position="27"/>
    </location>
</feature>
<evidence type="ECO:0000256" key="1">
    <source>
        <dbReference type="SAM" id="MobiDB-lite"/>
    </source>
</evidence>
<feature type="transmembrane region" description="Helical" evidence="2">
    <location>
        <begin position="39"/>
        <end position="58"/>
    </location>
</feature>
<dbReference type="EMBL" id="GITU01001762">
    <property type="protein sequence ID" value="MBC1170465.1"/>
    <property type="molecule type" value="Transcribed_RNA"/>
</dbReference>
<evidence type="ECO:0000256" key="2">
    <source>
        <dbReference type="SAM" id="Phobius"/>
    </source>
</evidence>
<name>A0A7G3ADZ9_LUTLO</name>
<feature type="transmembrane region" description="Helical" evidence="2">
    <location>
        <begin position="336"/>
        <end position="354"/>
    </location>
</feature>
<feature type="transmembrane region" description="Helical" evidence="2">
    <location>
        <begin position="285"/>
        <end position="304"/>
    </location>
</feature>
<evidence type="ECO:0000313" key="3">
    <source>
        <dbReference type="EMBL" id="MBC1170465.1"/>
    </source>
</evidence>
<feature type="region of interest" description="Disordered" evidence="1">
    <location>
        <begin position="460"/>
        <end position="534"/>
    </location>
</feature>
<dbReference type="AlphaFoldDB" id="A0A7G3ADZ9"/>
<feature type="transmembrane region" description="Helical" evidence="2">
    <location>
        <begin position="161"/>
        <end position="179"/>
    </location>
</feature>
<protein>
    <submittedName>
        <fullName evidence="3">Putative conserved plasma membrane protein</fullName>
    </submittedName>
</protein>
<keyword evidence="2" id="KW-0812">Transmembrane</keyword>